<accession>A0ABQ1JTN6</accession>
<organism evidence="2 3">
    <name type="scientific">Flavobacterium suaedae</name>
    <dbReference type="NCBI Taxonomy" id="1767027"/>
    <lineage>
        <taxon>Bacteria</taxon>
        <taxon>Pseudomonadati</taxon>
        <taxon>Bacteroidota</taxon>
        <taxon>Flavobacteriia</taxon>
        <taxon>Flavobacteriales</taxon>
        <taxon>Flavobacteriaceae</taxon>
        <taxon>Flavobacterium</taxon>
    </lineage>
</organism>
<feature type="signal peptide" evidence="1">
    <location>
        <begin position="1"/>
        <end position="20"/>
    </location>
</feature>
<reference evidence="3" key="1">
    <citation type="journal article" date="2019" name="Int. J. Syst. Evol. Microbiol.">
        <title>The Global Catalogue of Microorganisms (GCM) 10K type strain sequencing project: providing services to taxonomists for standard genome sequencing and annotation.</title>
        <authorList>
            <consortium name="The Broad Institute Genomics Platform"/>
            <consortium name="The Broad Institute Genome Sequencing Center for Infectious Disease"/>
            <person name="Wu L."/>
            <person name="Ma J."/>
        </authorList>
    </citation>
    <scope>NUCLEOTIDE SEQUENCE [LARGE SCALE GENOMIC DNA]</scope>
    <source>
        <strain evidence="3">CGMCC 1.15461</strain>
    </source>
</reference>
<gene>
    <name evidence="2" type="ORF">GCM10007424_15080</name>
</gene>
<comment type="caution">
    <text evidence="2">The sequence shown here is derived from an EMBL/GenBank/DDBJ whole genome shotgun (WGS) entry which is preliminary data.</text>
</comment>
<dbReference type="EMBL" id="BMJE01000003">
    <property type="protein sequence ID" value="GGB76081.1"/>
    <property type="molecule type" value="Genomic_DNA"/>
</dbReference>
<dbReference type="RefSeq" id="WP_188620645.1">
    <property type="nucleotide sequence ID" value="NZ_BMJE01000003.1"/>
</dbReference>
<evidence type="ECO:0000313" key="3">
    <source>
        <dbReference type="Proteomes" id="UP000615760"/>
    </source>
</evidence>
<keyword evidence="3" id="KW-1185">Reference proteome</keyword>
<evidence type="ECO:0000256" key="1">
    <source>
        <dbReference type="SAM" id="SignalP"/>
    </source>
</evidence>
<dbReference type="Proteomes" id="UP000615760">
    <property type="component" value="Unassembled WGS sequence"/>
</dbReference>
<keyword evidence="1" id="KW-0732">Signal</keyword>
<dbReference type="PROSITE" id="PS51257">
    <property type="entry name" value="PROKAR_LIPOPROTEIN"/>
    <property type="match status" value="1"/>
</dbReference>
<name>A0ABQ1JTN6_9FLAO</name>
<proteinExistence type="predicted"/>
<evidence type="ECO:0000313" key="2">
    <source>
        <dbReference type="EMBL" id="GGB76081.1"/>
    </source>
</evidence>
<evidence type="ECO:0008006" key="4">
    <source>
        <dbReference type="Google" id="ProtNLM"/>
    </source>
</evidence>
<sequence>MKKIFYSLLALATLSLVGCSGDNNPNEGKFHADPEAGYVYFSNPGMTVNIPVGCAEEAGEVSIPFLLNAYVNKNGLNVQYSITEIEGSSDVATVEAMVPAGSLEGNITVAYPAGLTSTVAFDVVFTGTSNNSVEIGAPESTVEQKVTVRLNVDTRDLLLGNYDVIETVGGDQETHTSTILPGSADDEILITGLGYFYAADLDDALENSTVRAFVNADGTLSFPDAIDNYAFDNESVGPLYFEGNSGEYTACPGDLSINYTFRFGANLASAVNPIDVVLVRQ</sequence>
<feature type="chain" id="PRO_5046690699" description="DUF1735 domain-containing protein" evidence="1">
    <location>
        <begin position="21"/>
        <end position="281"/>
    </location>
</feature>
<protein>
    <recommendedName>
        <fullName evidence="4">DUF1735 domain-containing protein</fullName>
    </recommendedName>
</protein>